<dbReference type="PROSITE" id="PS00086">
    <property type="entry name" value="CYTOCHROME_P450"/>
    <property type="match status" value="1"/>
</dbReference>
<evidence type="ECO:0000313" key="16">
    <source>
        <dbReference type="EMBL" id="EJF54063.1"/>
    </source>
</evidence>
<dbReference type="AlphaFoldDB" id="J1I6P3"/>
<dbReference type="PANTHER" id="PTHR19384:SF17">
    <property type="entry name" value="NADPH--CYTOCHROME P450 REDUCTASE"/>
    <property type="match status" value="1"/>
</dbReference>
<evidence type="ECO:0000256" key="3">
    <source>
        <dbReference type="ARBA" id="ARBA00022617"/>
    </source>
</evidence>
<dbReference type="HOGENOM" id="CLU_001570_7_0_10"/>
<dbReference type="Gene3D" id="3.40.50.80">
    <property type="entry name" value="Nucleotide-binding domain of ferredoxin-NADP reductase (FNR) module"/>
    <property type="match status" value="1"/>
</dbReference>
<gene>
    <name evidence="16" type="ORF">SapgrDRAFT_2397</name>
</gene>
<evidence type="ECO:0000259" key="14">
    <source>
        <dbReference type="PROSITE" id="PS50902"/>
    </source>
</evidence>
<keyword evidence="5 12" id="KW-0288">FMN</keyword>
<dbReference type="Proteomes" id="UP000005113">
    <property type="component" value="Unassembled WGS sequence"/>
</dbReference>
<keyword evidence="11 12" id="KW-0503">Monooxygenase</keyword>
<evidence type="ECO:0000256" key="12">
    <source>
        <dbReference type="PIRNR" id="PIRNR000209"/>
    </source>
</evidence>
<dbReference type="GO" id="GO:0005829">
    <property type="term" value="C:cytosol"/>
    <property type="evidence" value="ECO:0007669"/>
    <property type="project" value="TreeGrafter"/>
</dbReference>
<comment type="catalytic activity">
    <reaction evidence="12">
        <text>2 oxidized [cytochrome P450] + NADPH = 2 reduced [cytochrome P450] + NADP(+) + H(+)</text>
        <dbReference type="Rhea" id="RHEA:24040"/>
        <dbReference type="Rhea" id="RHEA-COMP:14627"/>
        <dbReference type="Rhea" id="RHEA-COMP:14628"/>
        <dbReference type="ChEBI" id="CHEBI:15378"/>
        <dbReference type="ChEBI" id="CHEBI:55376"/>
        <dbReference type="ChEBI" id="CHEBI:57783"/>
        <dbReference type="ChEBI" id="CHEBI:58349"/>
        <dbReference type="ChEBI" id="CHEBI:60344"/>
        <dbReference type="EC" id="1.6.2.4"/>
    </reaction>
</comment>
<dbReference type="GO" id="GO:0010181">
    <property type="term" value="F:FMN binding"/>
    <property type="evidence" value="ECO:0007669"/>
    <property type="project" value="UniProtKB-UniRule"/>
</dbReference>
<protein>
    <recommendedName>
        <fullName evidence="12">Bifunctional cytochrome P450/NADPH--P450 reductase</fullName>
    </recommendedName>
    <domain>
        <recommendedName>
            <fullName evidence="12">Cytochrome P450</fullName>
            <ecNumber evidence="12">1.14.14.1</ecNumber>
        </recommendedName>
    </domain>
    <domain>
        <recommendedName>
            <fullName evidence="12">NADPH--cytochrome P450 reductase</fullName>
            <ecNumber evidence="12">1.6.2.4</ecNumber>
        </recommendedName>
    </domain>
</protein>
<dbReference type="EC" id="1.14.14.1" evidence="12"/>
<dbReference type="Gene3D" id="1.10.630.10">
    <property type="entry name" value="Cytochrome P450"/>
    <property type="match status" value="1"/>
</dbReference>
<keyword evidence="9 12" id="KW-0560">Oxidoreductase</keyword>
<dbReference type="PRINTS" id="PR00385">
    <property type="entry name" value="P450"/>
</dbReference>
<dbReference type="Pfam" id="PF00258">
    <property type="entry name" value="Flavodoxin_1"/>
    <property type="match status" value="1"/>
</dbReference>
<dbReference type="InterPro" id="IPR036396">
    <property type="entry name" value="Cyt_P450_sf"/>
</dbReference>
<dbReference type="InterPro" id="IPR001128">
    <property type="entry name" value="Cyt_P450"/>
</dbReference>
<dbReference type="GO" id="GO:0020037">
    <property type="term" value="F:heme binding"/>
    <property type="evidence" value="ECO:0007669"/>
    <property type="project" value="UniProtKB-UniRule"/>
</dbReference>
<comment type="cofactor">
    <cofactor evidence="12 13">
        <name>heme</name>
        <dbReference type="ChEBI" id="CHEBI:30413"/>
    </cofactor>
</comment>
<feature type="domain" description="Flavodoxin-like" evidence="14">
    <location>
        <begin position="504"/>
        <end position="644"/>
    </location>
</feature>
<evidence type="ECO:0000256" key="5">
    <source>
        <dbReference type="ARBA" id="ARBA00022643"/>
    </source>
</evidence>
<evidence type="ECO:0000313" key="17">
    <source>
        <dbReference type="Proteomes" id="UP000005113"/>
    </source>
</evidence>
<keyword evidence="7 12" id="KW-0274">FAD</keyword>
<dbReference type="InterPro" id="IPR008254">
    <property type="entry name" value="Flavodoxin/NO_synth"/>
</dbReference>
<dbReference type="Pfam" id="PF00175">
    <property type="entry name" value="NAD_binding_1"/>
    <property type="match status" value="1"/>
</dbReference>
<name>J1I6P3_9BACT</name>
<comment type="cofactor">
    <cofactor evidence="12">
        <name>FAD</name>
        <dbReference type="ChEBI" id="CHEBI:57692"/>
    </cofactor>
    <cofactor evidence="12">
        <name>FMN</name>
        <dbReference type="ChEBI" id="CHEBI:58210"/>
    </cofactor>
</comment>
<comment type="catalytic activity">
    <reaction evidence="12">
        <text>an organic molecule + reduced [NADPH--hemoprotein reductase] + O2 = an alcohol + oxidized [NADPH--hemoprotein reductase] + H2O + H(+)</text>
        <dbReference type="Rhea" id="RHEA:17149"/>
        <dbReference type="Rhea" id="RHEA-COMP:11964"/>
        <dbReference type="Rhea" id="RHEA-COMP:11965"/>
        <dbReference type="ChEBI" id="CHEBI:15377"/>
        <dbReference type="ChEBI" id="CHEBI:15378"/>
        <dbReference type="ChEBI" id="CHEBI:15379"/>
        <dbReference type="ChEBI" id="CHEBI:30879"/>
        <dbReference type="ChEBI" id="CHEBI:57618"/>
        <dbReference type="ChEBI" id="CHEBI:58210"/>
        <dbReference type="ChEBI" id="CHEBI:142491"/>
        <dbReference type="EC" id="1.14.14.1"/>
    </reaction>
</comment>
<dbReference type="Pfam" id="PF00667">
    <property type="entry name" value="FAD_binding_1"/>
    <property type="match status" value="1"/>
</dbReference>
<dbReference type="InterPro" id="IPR023173">
    <property type="entry name" value="NADPH_Cyt_P450_Rdtase_alpha"/>
</dbReference>
<reference evidence="17" key="1">
    <citation type="journal article" date="2012" name="Stand. Genomic Sci.">
        <title>Permanent draft genome sequence of the gliding predator Saprospira grandis strain Sa g1 (= HR1).</title>
        <authorList>
            <person name="Mavromatis K."/>
            <person name="Chertkov O."/>
            <person name="Lapidus A."/>
            <person name="Nolan M."/>
            <person name="Lucas S."/>
            <person name="Tice H."/>
            <person name="Del Rio T.G."/>
            <person name="Cheng J.F."/>
            <person name="Han C."/>
            <person name="Tapia R."/>
            <person name="Bruce D."/>
            <person name="Goodwin L.A."/>
            <person name="Pitluck S."/>
            <person name="Huntemann M."/>
            <person name="Liolios K."/>
            <person name="Pagani I."/>
            <person name="Ivanova N."/>
            <person name="Mikhailova N."/>
            <person name="Pati A."/>
            <person name="Chen A."/>
            <person name="Palaniappan K."/>
            <person name="Land M."/>
            <person name="Brambilla E.M."/>
            <person name="Rohde M."/>
            <person name="Spring S."/>
            <person name="Goker M."/>
            <person name="Detter J.C."/>
            <person name="Bristow J."/>
            <person name="Eisen J.A."/>
            <person name="Markowitz V."/>
            <person name="Hugenholtz P."/>
            <person name="Kyrpides N.C."/>
            <person name="Klenk H.P."/>
            <person name="Woyke T."/>
        </authorList>
    </citation>
    <scope>NUCLEOTIDE SEQUENCE [LARGE SCALE GENOMIC DNA]</scope>
    <source>
        <strain evidence="17">DSM 2844</strain>
    </source>
</reference>
<dbReference type="Gene3D" id="3.40.50.360">
    <property type="match status" value="1"/>
</dbReference>
<dbReference type="Gene3D" id="1.20.990.10">
    <property type="entry name" value="NADPH-cytochrome p450 Reductase, Chain A, domain 3"/>
    <property type="match status" value="1"/>
</dbReference>
<dbReference type="SUPFAM" id="SSF52343">
    <property type="entry name" value="Ferredoxin reductase-like, C-terminal NADP-linked domain"/>
    <property type="match status" value="1"/>
</dbReference>
<evidence type="ECO:0000256" key="1">
    <source>
        <dbReference type="ARBA" id="ARBA00010018"/>
    </source>
</evidence>
<dbReference type="PROSITE" id="PS51384">
    <property type="entry name" value="FAD_FR"/>
    <property type="match status" value="1"/>
</dbReference>
<evidence type="ECO:0000256" key="9">
    <source>
        <dbReference type="ARBA" id="ARBA00023002"/>
    </source>
</evidence>
<keyword evidence="4 12" id="KW-0285">Flavoprotein</keyword>
<dbReference type="InterPro" id="IPR002401">
    <property type="entry name" value="Cyt_P450_E_grp-I"/>
</dbReference>
<keyword evidence="3 12" id="KW-0349">Heme</keyword>
<proteinExistence type="inferred from homology"/>
<dbReference type="Pfam" id="PF00067">
    <property type="entry name" value="p450"/>
    <property type="match status" value="1"/>
</dbReference>
<evidence type="ECO:0000256" key="2">
    <source>
        <dbReference type="ARBA" id="ARBA00022448"/>
    </source>
</evidence>
<feature type="binding site" description="axial binding residue" evidence="13">
    <location>
        <position position="418"/>
    </location>
    <ligand>
        <name>heme</name>
        <dbReference type="ChEBI" id="CHEBI:30413"/>
    </ligand>
    <ligandPart>
        <name>Fe</name>
        <dbReference type="ChEBI" id="CHEBI:18248"/>
    </ligandPart>
</feature>
<dbReference type="InterPro" id="IPR017972">
    <property type="entry name" value="Cyt_P450_CS"/>
</dbReference>
<keyword evidence="10 12" id="KW-0408">Iron</keyword>
<evidence type="ECO:0000256" key="10">
    <source>
        <dbReference type="ARBA" id="ARBA00023004"/>
    </source>
</evidence>
<keyword evidence="6 12" id="KW-0479">Metal-binding</keyword>
<dbReference type="InterPro" id="IPR023206">
    <property type="entry name" value="Bifunctional_P450_P450_red"/>
</dbReference>
<dbReference type="InterPro" id="IPR017927">
    <property type="entry name" value="FAD-bd_FR_type"/>
</dbReference>
<dbReference type="InterPro" id="IPR003097">
    <property type="entry name" value="CysJ-like_FAD-binding"/>
</dbReference>
<evidence type="ECO:0000256" key="6">
    <source>
        <dbReference type="ARBA" id="ARBA00022723"/>
    </source>
</evidence>
<evidence type="ECO:0000256" key="7">
    <source>
        <dbReference type="ARBA" id="ARBA00022827"/>
    </source>
</evidence>
<evidence type="ECO:0000256" key="8">
    <source>
        <dbReference type="ARBA" id="ARBA00022857"/>
    </source>
</evidence>
<feature type="domain" description="FAD-binding FR-type" evidence="15">
    <location>
        <begin position="680"/>
        <end position="914"/>
    </location>
</feature>
<dbReference type="PROSITE" id="PS50902">
    <property type="entry name" value="FLAVODOXIN_LIKE"/>
    <property type="match status" value="1"/>
</dbReference>
<dbReference type="PIRSF" id="PIRSF000209">
    <property type="entry name" value="Bifunctional_P450_P450R"/>
    <property type="match status" value="1"/>
</dbReference>
<dbReference type="EMBL" id="JH719942">
    <property type="protein sequence ID" value="EJF54063.1"/>
    <property type="molecule type" value="Genomic_DNA"/>
</dbReference>
<dbReference type="InterPro" id="IPR017938">
    <property type="entry name" value="Riboflavin_synthase-like_b-brl"/>
</dbReference>
<dbReference type="PRINTS" id="PR00463">
    <property type="entry name" value="EP450I"/>
</dbReference>
<comment type="similarity">
    <text evidence="1 12">In the N-terminal section; belongs to the cytochrome P450 family.</text>
</comment>
<dbReference type="FunFam" id="1.10.630.10:FF:000040">
    <property type="entry name" value="Bifunctional cytochrome P450/NADPH--P450 reductase"/>
    <property type="match status" value="1"/>
</dbReference>
<dbReference type="InterPro" id="IPR039261">
    <property type="entry name" value="FNR_nucleotide-bd"/>
</dbReference>
<dbReference type="InterPro" id="IPR029039">
    <property type="entry name" value="Flavoprotein-like_sf"/>
</dbReference>
<dbReference type="GO" id="GO:0050660">
    <property type="term" value="F:flavin adenine dinucleotide binding"/>
    <property type="evidence" value="ECO:0007669"/>
    <property type="project" value="TreeGrafter"/>
</dbReference>
<dbReference type="GO" id="GO:0005506">
    <property type="term" value="F:iron ion binding"/>
    <property type="evidence" value="ECO:0007669"/>
    <property type="project" value="UniProtKB-UniRule"/>
</dbReference>
<sequence length="1067" mass="121965">MLHSPTNQLFSLMKSPVSKPIPHPPIYPIVKSVLSLDIKRPVQSMMALAEKYGGIYRLEVPNDSLVIVSGLEYVQEFCNEDRFDKKVFSALEKVRDLTGDGLFTAHTEEPNWGKAHRILTPAFGPHAMRDMFDKMYDVAEQLCIKLERLGPEEPFNVPANMTRLTLDTIALCAFDYRFNSFYKNDMHPFVEAMLFILHEANQHMRRLPIMNRLMYKTKERYNKDIQYMYTVAQKILDQRRKADKAEQVDDLLGRMLEGVDPDTGEKLSDQNIIYQMVTFLIAGHETTSSMMAFTFYEMLKQPHILARVQAEVDEVLGQEKLQFHHLSKLKYMDMVIKECLRLWPIASGFNLRSFKEEQVGEYLIKPTDSIFIFLPSLHRAPIWGDDPKQFNPENFSPENEAKIPHSAYLPFGHGRRSCIGRPFAFQEAKLAIAMILQRFDISLADPNYELVLDETLTLKPDNYFLKFKKRPGFKPVEDGPKVRPSQNLQLKGNKQVFVQNKPLLYLAYGSNMGSSKKFIQQLAETAQALGYQPSVHSLNETKALMAQNKGHYVIITASYEGQPTHDAEEFVDWIVAQPEGSLNQVQYSLFGCGNSDWIHSYQAVPRKIDAQLQRLGAQPFLAPAEGNAKQNFFVSFNQWHDELWPALAKSLGQDAVSPIKKKSYKVQLLHDWHAEALGENDFVRAQLLSKKELVQQDSPFASSKIELQIEVPEEQSYQTGGYIDILPQNSPANIQRVLRHFQMQHDPYIKLESEEQSVALKLPLDQHIRLTDLLKYYVELQRPAGKKLLEEVLAQTRCPFSAQGLQQFIDNYESEVLQKNRSLLSIIEQFPGAKIDLGQFITALPAMRPRTYSISSSVKQSADKASLVISCIKGAAWSGQGEYQGLASAYLNKLEEGQLLWLRFTPNLPNFPAPKSEDKLILIAAGTGIAPFRAFMQERSLEKTPAKAVFFYGCRAKEVDQLYAKEFAKWEKEGWLDLRPVYSKTPEKEGQTYVQHRLWADRDAFWAAWQEGANIYICGDGEGMAPAVRQCLMDIYQEKAQATEAQALDWLMQIAGKDKRYFTDIFS</sequence>
<evidence type="ECO:0000256" key="4">
    <source>
        <dbReference type="ARBA" id="ARBA00022630"/>
    </source>
</evidence>
<keyword evidence="8 12" id="KW-0521">NADP</keyword>
<dbReference type="InterPro" id="IPR001433">
    <property type="entry name" value="OxRdtase_FAD/NAD-bd"/>
</dbReference>
<dbReference type="SUPFAM" id="SSF63380">
    <property type="entry name" value="Riboflavin synthase domain-like"/>
    <property type="match status" value="1"/>
</dbReference>
<dbReference type="CDD" id="cd11068">
    <property type="entry name" value="CYP120A1"/>
    <property type="match status" value="1"/>
</dbReference>
<dbReference type="SUPFAM" id="SSF48264">
    <property type="entry name" value="Cytochrome P450"/>
    <property type="match status" value="1"/>
</dbReference>
<accession>J1I6P3</accession>
<keyword evidence="2 12" id="KW-0813">Transport</keyword>
<keyword evidence="12" id="KW-0249">Electron transport</keyword>
<dbReference type="GO" id="GO:0003958">
    <property type="term" value="F:NADPH-hemoprotein reductase activity"/>
    <property type="evidence" value="ECO:0007669"/>
    <property type="project" value="UniProtKB-UniRule"/>
</dbReference>
<dbReference type="PANTHER" id="PTHR19384">
    <property type="entry name" value="NITRIC OXIDE SYNTHASE-RELATED"/>
    <property type="match status" value="1"/>
</dbReference>
<evidence type="ECO:0000259" key="15">
    <source>
        <dbReference type="PROSITE" id="PS51384"/>
    </source>
</evidence>
<evidence type="ECO:0000256" key="13">
    <source>
        <dbReference type="PIRSR" id="PIRSR000209-1"/>
    </source>
</evidence>
<dbReference type="EC" id="1.6.2.4" evidence="12"/>
<evidence type="ECO:0000256" key="11">
    <source>
        <dbReference type="ARBA" id="ARBA00023033"/>
    </source>
</evidence>
<organism evidence="16 17">
    <name type="scientific">Saprospira grandis DSM 2844</name>
    <dbReference type="NCBI Taxonomy" id="694433"/>
    <lineage>
        <taxon>Bacteria</taxon>
        <taxon>Pseudomonadati</taxon>
        <taxon>Bacteroidota</taxon>
        <taxon>Saprospiria</taxon>
        <taxon>Saprospirales</taxon>
        <taxon>Saprospiraceae</taxon>
        <taxon>Saprospira</taxon>
    </lineage>
</organism>
<dbReference type="Gene3D" id="2.40.30.10">
    <property type="entry name" value="Translation factors"/>
    <property type="match status" value="1"/>
</dbReference>
<dbReference type="GO" id="GO:0070330">
    <property type="term" value="F:aromatase activity"/>
    <property type="evidence" value="ECO:0007669"/>
    <property type="project" value="UniProtKB-UniRule"/>
</dbReference>
<dbReference type="SUPFAM" id="SSF52218">
    <property type="entry name" value="Flavoproteins"/>
    <property type="match status" value="1"/>
</dbReference>